<dbReference type="InterPro" id="IPR019921">
    <property type="entry name" value="Lucif-like_OxRdtase_Rv2161c"/>
</dbReference>
<dbReference type="Pfam" id="PF00296">
    <property type="entry name" value="Bac_luciferase"/>
    <property type="match status" value="1"/>
</dbReference>
<protein>
    <submittedName>
        <fullName evidence="6">Probable F420-dependent oxidoreductase, Rv2161c family</fullName>
    </submittedName>
</protein>
<dbReference type="Gene3D" id="3.20.20.30">
    <property type="entry name" value="Luciferase-like domain"/>
    <property type="match status" value="1"/>
</dbReference>
<dbReference type="RefSeq" id="WP_090045380.1">
    <property type="nucleotide sequence ID" value="NZ_FNCC01000001.1"/>
</dbReference>
<dbReference type="InterPro" id="IPR050172">
    <property type="entry name" value="SsuD_RutA_monooxygenase"/>
</dbReference>
<evidence type="ECO:0000313" key="7">
    <source>
        <dbReference type="Proteomes" id="UP000199623"/>
    </source>
</evidence>
<proteinExistence type="predicted"/>
<keyword evidence="2" id="KW-0288">FMN</keyword>
<keyword evidence="4" id="KW-0503">Monooxygenase</keyword>
<sequence>MKLGIMLPVSGVHASPANITTIALAAERLGYDSLWTYERLLRPMAPLMPGPDGELERIPDVYRVTFEPLQTLSHVAALTSRISLGTNIVNPLFHPPVVLARRYATLDQFSDGRVIAGFGQGWIAQEFAAAGVPMKRRGAGFDDVIAAIRACWGPDPVEHDGRFYAIEASEVNPKPVRGDIPIVVGANSDGGIDRAARIADGITPIAWTLDGTAAFATRFRTTAEKSGRNPAALTVTAQTNNPMQPKPISGDRPFLAGSPHQLAEDIDRLREQQIDGVLFASPPSDDIETQIEMLEELRTLVPATTAA</sequence>
<dbReference type="OrthoDB" id="3206024at2"/>
<organism evidence="6 7">
    <name type="scientific">Lentzea fradiae</name>
    <dbReference type="NCBI Taxonomy" id="200378"/>
    <lineage>
        <taxon>Bacteria</taxon>
        <taxon>Bacillati</taxon>
        <taxon>Actinomycetota</taxon>
        <taxon>Actinomycetes</taxon>
        <taxon>Pseudonocardiales</taxon>
        <taxon>Pseudonocardiaceae</taxon>
        <taxon>Lentzea</taxon>
    </lineage>
</organism>
<dbReference type="NCBIfam" id="TIGR03619">
    <property type="entry name" value="F420_Rv2161c"/>
    <property type="match status" value="1"/>
</dbReference>
<keyword evidence="3" id="KW-0560">Oxidoreductase</keyword>
<keyword evidence="7" id="KW-1185">Reference proteome</keyword>
<dbReference type="EMBL" id="FNCC01000001">
    <property type="protein sequence ID" value="SDF44128.1"/>
    <property type="molecule type" value="Genomic_DNA"/>
</dbReference>
<evidence type="ECO:0000259" key="5">
    <source>
        <dbReference type="Pfam" id="PF00296"/>
    </source>
</evidence>
<dbReference type="InterPro" id="IPR036661">
    <property type="entry name" value="Luciferase-like_sf"/>
</dbReference>
<dbReference type="GO" id="GO:0008726">
    <property type="term" value="F:alkanesulfonate monooxygenase activity"/>
    <property type="evidence" value="ECO:0007669"/>
    <property type="project" value="TreeGrafter"/>
</dbReference>
<keyword evidence="1" id="KW-0285">Flavoprotein</keyword>
<accession>A0A1G7L3Q9</accession>
<evidence type="ECO:0000256" key="2">
    <source>
        <dbReference type="ARBA" id="ARBA00022643"/>
    </source>
</evidence>
<dbReference type="STRING" id="200378.SAMN05216553_101655"/>
<evidence type="ECO:0000256" key="3">
    <source>
        <dbReference type="ARBA" id="ARBA00023002"/>
    </source>
</evidence>
<reference evidence="7" key="1">
    <citation type="submission" date="2016-10" db="EMBL/GenBank/DDBJ databases">
        <authorList>
            <person name="Varghese N."/>
            <person name="Submissions S."/>
        </authorList>
    </citation>
    <scope>NUCLEOTIDE SEQUENCE [LARGE SCALE GENOMIC DNA]</scope>
    <source>
        <strain evidence="7">CGMCC 4.3506</strain>
    </source>
</reference>
<dbReference type="PANTHER" id="PTHR42847">
    <property type="entry name" value="ALKANESULFONATE MONOOXYGENASE"/>
    <property type="match status" value="1"/>
</dbReference>
<dbReference type="InterPro" id="IPR011251">
    <property type="entry name" value="Luciferase-like_dom"/>
</dbReference>
<evidence type="ECO:0000313" key="6">
    <source>
        <dbReference type="EMBL" id="SDF44128.1"/>
    </source>
</evidence>
<dbReference type="SUPFAM" id="SSF51679">
    <property type="entry name" value="Bacterial luciferase-like"/>
    <property type="match status" value="1"/>
</dbReference>
<dbReference type="AlphaFoldDB" id="A0A1G7L3Q9"/>
<evidence type="ECO:0000256" key="1">
    <source>
        <dbReference type="ARBA" id="ARBA00022630"/>
    </source>
</evidence>
<gene>
    <name evidence="6" type="ORF">SAMN05216553_101655</name>
</gene>
<evidence type="ECO:0000256" key="4">
    <source>
        <dbReference type="ARBA" id="ARBA00023033"/>
    </source>
</evidence>
<dbReference type="PANTHER" id="PTHR42847:SF4">
    <property type="entry name" value="ALKANESULFONATE MONOOXYGENASE-RELATED"/>
    <property type="match status" value="1"/>
</dbReference>
<dbReference type="Proteomes" id="UP000199623">
    <property type="component" value="Unassembled WGS sequence"/>
</dbReference>
<feature type="domain" description="Luciferase-like" evidence="5">
    <location>
        <begin position="8"/>
        <end position="238"/>
    </location>
</feature>
<dbReference type="GO" id="GO:0046306">
    <property type="term" value="P:alkanesulfonate catabolic process"/>
    <property type="evidence" value="ECO:0007669"/>
    <property type="project" value="TreeGrafter"/>
</dbReference>
<name>A0A1G7L3Q9_9PSEU</name>